<evidence type="ECO:0000313" key="2">
    <source>
        <dbReference type="Proteomes" id="UP000232587"/>
    </source>
</evidence>
<protein>
    <recommendedName>
        <fullName evidence="3">Lipoprotein</fullName>
    </recommendedName>
</protein>
<dbReference type="EMBL" id="PHUF01000002">
    <property type="protein sequence ID" value="PKB25408.1"/>
    <property type="molecule type" value="Genomic_DNA"/>
</dbReference>
<dbReference type="AlphaFoldDB" id="A0A2N0I2H6"/>
<evidence type="ECO:0000313" key="1">
    <source>
        <dbReference type="EMBL" id="PKB25408.1"/>
    </source>
</evidence>
<proteinExistence type="predicted"/>
<dbReference type="OrthoDB" id="7504757at2"/>
<dbReference type="Proteomes" id="UP000232587">
    <property type="component" value="Unassembled WGS sequence"/>
</dbReference>
<dbReference type="RefSeq" id="WP_100865851.1">
    <property type="nucleotide sequence ID" value="NZ_PHUF01000002.1"/>
</dbReference>
<name>A0A2N0I2H6_9SPHN</name>
<comment type="caution">
    <text evidence="1">The sequence shown here is derived from an EMBL/GenBank/DDBJ whole genome shotgun (WGS) entry which is preliminary data.</text>
</comment>
<accession>A0A2N0I2H6</accession>
<evidence type="ECO:0008006" key="3">
    <source>
        <dbReference type="Google" id="ProtNLM"/>
    </source>
</evidence>
<keyword evidence="2" id="KW-1185">Reference proteome</keyword>
<dbReference type="PROSITE" id="PS51257">
    <property type="entry name" value="PROKAR_LIPOPROTEIN"/>
    <property type="match status" value="1"/>
</dbReference>
<reference evidence="1 2" key="1">
    <citation type="submission" date="2017-11" db="EMBL/GenBank/DDBJ databases">
        <title>Genomic Encyclopedia of Type Strains, Phase III (KMG-III): the genomes of soil and plant-associated and newly described type strains.</title>
        <authorList>
            <person name="Whitman W."/>
        </authorList>
    </citation>
    <scope>NUCLEOTIDE SEQUENCE [LARGE SCALE GENOMIC DNA]</scope>
    <source>
        <strain evidence="1 2">CGMCC 1.12274</strain>
    </source>
</reference>
<organism evidence="1 2">
    <name type="scientific">Novosphingobium kunmingense</name>
    <dbReference type="NCBI Taxonomy" id="1211806"/>
    <lineage>
        <taxon>Bacteria</taxon>
        <taxon>Pseudomonadati</taxon>
        <taxon>Pseudomonadota</taxon>
        <taxon>Alphaproteobacteria</taxon>
        <taxon>Sphingomonadales</taxon>
        <taxon>Sphingomonadaceae</taxon>
        <taxon>Novosphingobium</taxon>
    </lineage>
</organism>
<gene>
    <name evidence="1" type="ORF">B0I00_0607</name>
</gene>
<sequence length="170" mass="18316">MRRFAVLVPLALLAACGPSEEEKAERASKVAADIAEVEAAQNAKPPLQPLRLEPITRQDVEANNFYGAGCTFGSRDGTNPTVIAQSGRAVIKVTAELQVLYADIGGSKLEMGAWEHYTGKNNTLTIRRTDKDAKPSATSGEAEYTAELTVFDGWGREVVRQAGPIHCKDN</sequence>